<sequence>MANGVTDMLPRGEHHGRSTILSSSWSCEERFLGFNPYLGILVGWADLERSEERMREGHVNSMALCMFGRWVPPMFVSSNTYLERSLWEWSLPAVG</sequence>
<dbReference type="AlphaFoldDB" id="A0A9E7GRC5"/>
<evidence type="ECO:0000313" key="1">
    <source>
        <dbReference type="EMBL" id="URE20216.1"/>
    </source>
</evidence>
<protein>
    <submittedName>
        <fullName evidence="1">Uncharacterized protein</fullName>
    </submittedName>
</protein>
<name>A0A9E7GRC5_9LILI</name>
<dbReference type="Proteomes" id="UP001055439">
    <property type="component" value="Chromosome 7"/>
</dbReference>
<dbReference type="EMBL" id="CP097509">
    <property type="protein sequence ID" value="URE20216.1"/>
    <property type="molecule type" value="Genomic_DNA"/>
</dbReference>
<evidence type="ECO:0000313" key="2">
    <source>
        <dbReference type="Proteomes" id="UP001055439"/>
    </source>
</evidence>
<organism evidence="1 2">
    <name type="scientific">Musa troglodytarum</name>
    <name type="common">fe'i banana</name>
    <dbReference type="NCBI Taxonomy" id="320322"/>
    <lineage>
        <taxon>Eukaryota</taxon>
        <taxon>Viridiplantae</taxon>
        <taxon>Streptophyta</taxon>
        <taxon>Embryophyta</taxon>
        <taxon>Tracheophyta</taxon>
        <taxon>Spermatophyta</taxon>
        <taxon>Magnoliopsida</taxon>
        <taxon>Liliopsida</taxon>
        <taxon>Zingiberales</taxon>
        <taxon>Musaceae</taxon>
        <taxon>Musa</taxon>
    </lineage>
</organism>
<accession>A0A9E7GRC5</accession>
<gene>
    <name evidence="1" type="ORF">MUK42_05570</name>
</gene>
<proteinExistence type="predicted"/>
<keyword evidence="2" id="KW-1185">Reference proteome</keyword>
<reference evidence="1" key="1">
    <citation type="submission" date="2022-05" db="EMBL/GenBank/DDBJ databases">
        <title>The Musa troglodytarum L. genome provides insights into the mechanism of non-climacteric behaviour and enrichment of carotenoids.</title>
        <authorList>
            <person name="Wang J."/>
        </authorList>
    </citation>
    <scope>NUCLEOTIDE SEQUENCE</scope>
    <source>
        <tissue evidence="1">Leaf</tissue>
    </source>
</reference>